<evidence type="ECO:0000313" key="3">
    <source>
        <dbReference type="Proteomes" id="UP001345827"/>
    </source>
</evidence>
<feature type="region of interest" description="Disordered" evidence="1">
    <location>
        <begin position="409"/>
        <end position="444"/>
    </location>
</feature>
<name>A0AAV9QEL4_9PEZI</name>
<proteinExistence type="predicted"/>
<feature type="region of interest" description="Disordered" evidence="1">
    <location>
        <begin position="39"/>
        <end position="58"/>
    </location>
</feature>
<sequence>MAPSSTTPNFSRPFPSPLTKGDFQTPVRVPRSRRVFASPHTPASQENMGQLGQGNAKTLSPGQVLFDVTNSGSPIEGKLAGDEVKGGSNAGSPETMGRHNRDSSAASLKTDSPLTVLSADLGGINKPIPNFRPHLWTLLDTERETLNLDLFWPIKLEDIASDEDEDELTEDGDPKGVFPFKELQPLKTFRNLHYLQLNGMMRSYQPIIWATCWQNKNLTKVHLEMALEPLFCPDIAHKYRKIDVKWTFNRLPEPSTEIMYLGAHGAGVLHEEFGDGEYLDQQAMKASQLDDVKNLPIENVRYLPITHLTLMNFVVDAGPFYRWFDPKKFKEVTFKGDCIDAGFNLPQEMVNTVTVKSPKPLPPPRWVKPGEVKLIDIKKRPTPTATDTNTKDTKADAVLGAGHGLKSKISQMMPKWGSKGKDGKEQDGTQDTAQLESNMKKMGL</sequence>
<keyword evidence="3" id="KW-1185">Reference proteome</keyword>
<dbReference type="Proteomes" id="UP001345827">
    <property type="component" value="Unassembled WGS sequence"/>
</dbReference>
<feature type="compositionally biased region" description="Polar residues" evidence="1">
    <location>
        <begin position="1"/>
        <end position="10"/>
    </location>
</feature>
<feature type="region of interest" description="Disordered" evidence="1">
    <location>
        <begin position="70"/>
        <end position="109"/>
    </location>
</feature>
<protein>
    <submittedName>
        <fullName evidence="2">Uncharacterized protein</fullName>
    </submittedName>
</protein>
<feature type="region of interest" description="Disordered" evidence="1">
    <location>
        <begin position="1"/>
        <end position="28"/>
    </location>
</feature>
<dbReference type="EMBL" id="JAXLQG010000003">
    <property type="protein sequence ID" value="KAK5542088.1"/>
    <property type="molecule type" value="Genomic_DNA"/>
</dbReference>
<dbReference type="AlphaFoldDB" id="A0AAV9QEL4"/>
<accession>A0AAV9QEL4</accession>
<comment type="caution">
    <text evidence="2">The sequence shown here is derived from an EMBL/GenBank/DDBJ whole genome shotgun (WGS) entry which is preliminary data.</text>
</comment>
<gene>
    <name evidence="2" type="ORF">LTR25_001973</name>
</gene>
<evidence type="ECO:0000313" key="2">
    <source>
        <dbReference type="EMBL" id="KAK5542088.1"/>
    </source>
</evidence>
<evidence type="ECO:0000256" key="1">
    <source>
        <dbReference type="SAM" id="MobiDB-lite"/>
    </source>
</evidence>
<feature type="compositionally biased region" description="Polar residues" evidence="1">
    <location>
        <begin position="41"/>
        <end position="58"/>
    </location>
</feature>
<reference evidence="2 3" key="1">
    <citation type="submission" date="2023-06" db="EMBL/GenBank/DDBJ databases">
        <title>Black Yeasts Isolated from many extreme environments.</title>
        <authorList>
            <person name="Coleine C."/>
            <person name="Stajich J.E."/>
            <person name="Selbmann L."/>
        </authorList>
    </citation>
    <scope>NUCLEOTIDE SEQUENCE [LARGE SCALE GENOMIC DNA]</scope>
    <source>
        <strain evidence="2 3">CCFEE 5887</strain>
    </source>
</reference>
<organism evidence="2 3">
    <name type="scientific">Vermiconidia calcicola</name>
    <dbReference type="NCBI Taxonomy" id="1690605"/>
    <lineage>
        <taxon>Eukaryota</taxon>
        <taxon>Fungi</taxon>
        <taxon>Dikarya</taxon>
        <taxon>Ascomycota</taxon>
        <taxon>Pezizomycotina</taxon>
        <taxon>Dothideomycetes</taxon>
        <taxon>Dothideomycetidae</taxon>
        <taxon>Mycosphaerellales</taxon>
        <taxon>Extremaceae</taxon>
        <taxon>Vermiconidia</taxon>
    </lineage>
</organism>